<dbReference type="AlphaFoldDB" id="A0A177CLS0"/>
<dbReference type="RefSeq" id="XP_018038165.1">
    <property type="nucleotide sequence ID" value="XM_018174225.1"/>
</dbReference>
<feature type="non-terminal residue" evidence="1">
    <location>
        <position position="1"/>
    </location>
</feature>
<evidence type="ECO:0000313" key="2">
    <source>
        <dbReference type="Proteomes" id="UP000077069"/>
    </source>
</evidence>
<organism evidence="1 2">
    <name type="scientific">Paraphaeosphaeria sporulosa</name>
    <dbReference type="NCBI Taxonomy" id="1460663"/>
    <lineage>
        <taxon>Eukaryota</taxon>
        <taxon>Fungi</taxon>
        <taxon>Dikarya</taxon>
        <taxon>Ascomycota</taxon>
        <taxon>Pezizomycotina</taxon>
        <taxon>Dothideomycetes</taxon>
        <taxon>Pleosporomycetidae</taxon>
        <taxon>Pleosporales</taxon>
        <taxon>Massarineae</taxon>
        <taxon>Didymosphaeriaceae</taxon>
        <taxon>Paraphaeosphaeria</taxon>
    </lineage>
</organism>
<sequence length="149" mass="17518">FEIFYDWLYTRTIYTPTEEGRIPLTFDSIIFAYVFGDAHQSPEFCNAAINALIQKCDQDDVLPLYQLNYAYENTLHDNLLRKYLTHDAVACYNFEVFQVDADSYPREFMMEVILASRELECAPRCMASGENWARLLQKRTCDYHDHSNV</sequence>
<dbReference type="GeneID" id="28757711"/>
<proteinExistence type="predicted"/>
<name>A0A177CLS0_9PLEO</name>
<dbReference type="STRING" id="1460663.A0A177CLS0"/>
<gene>
    <name evidence="1" type="ORF">CC84DRAFT_1087926</name>
</gene>
<protein>
    <recommendedName>
        <fullName evidence="3">BTB domain-containing protein</fullName>
    </recommendedName>
</protein>
<keyword evidence="2" id="KW-1185">Reference proteome</keyword>
<dbReference type="InParanoid" id="A0A177CLS0"/>
<evidence type="ECO:0008006" key="3">
    <source>
        <dbReference type="Google" id="ProtNLM"/>
    </source>
</evidence>
<evidence type="ECO:0000313" key="1">
    <source>
        <dbReference type="EMBL" id="OAG07800.1"/>
    </source>
</evidence>
<accession>A0A177CLS0</accession>
<dbReference type="OrthoDB" id="194443at2759"/>
<dbReference type="EMBL" id="KV441551">
    <property type="protein sequence ID" value="OAG07800.1"/>
    <property type="molecule type" value="Genomic_DNA"/>
</dbReference>
<dbReference type="Proteomes" id="UP000077069">
    <property type="component" value="Unassembled WGS sequence"/>
</dbReference>
<reference evidence="1 2" key="1">
    <citation type="submission" date="2016-05" db="EMBL/GenBank/DDBJ databases">
        <title>Comparative analysis of secretome profiles of manganese(II)-oxidizing ascomycete fungi.</title>
        <authorList>
            <consortium name="DOE Joint Genome Institute"/>
            <person name="Zeiner C.A."/>
            <person name="Purvine S.O."/>
            <person name="Zink E.M."/>
            <person name="Wu S."/>
            <person name="Pasa-Tolic L."/>
            <person name="Chaput D.L."/>
            <person name="Haridas S."/>
            <person name="Grigoriev I.V."/>
            <person name="Santelli C.M."/>
            <person name="Hansel C.M."/>
        </authorList>
    </citation>
    <scope>NUCLEOTIDE SEQUENCE [LARGE SCALE GENOMIC DNA]</scope>
    <source>
        <strain evidence="1 2">AP3s5-JAC2a</strain>
    </source>
</reference>